<proteinExistence type="predicted"/>
<feature type="domain" description="Dehydrogenase E1 component" evidence="4">
    <location>
        <begin position="44"/>
        <end position="214"/>
    </location>
</feature>
<dbReference type="Proteomes" id="UP000033996">
    <property type="component" value="Unassembled WGS sequence"/>
</dbReference>
<dbReference type="GO" id="GO:0004739">
    <property type="term" value="F:pyruvate dehydrogenase (acetyl-transferring) activity"/>
    <property type="evidence" value="ECO:0007669"/>
    <property type="project" value="TreeGrafter"/>
</dbReference>
<dbReference type="EMBL" id="LBWL01000008">
    <property type="protein sequence ID" value="KKR09155.1"/>
    <property type="molecule type" value="Genomic_DNA"/>
</dbReference>
<dbReference type="Pfam" id="PF00676">
    <property type="entry name" value="E1_dh"/>
    <property type="match status" value="1"/>
</dbReference>
<name>A0A837HT41_9BACT</name>
<dbReference type="InterPro" id="IPR029061">
    <property type="entry name" value="THDP-binding"/>
</dbReference>
<dbReference type="SUPFAM" id="SSF52518">
    <property type="entry name" value="Thiamin diphosphate-binding fold (THDP-binding)"/>
    <property type="match status" value="1"/>
</dbReference>
<dbReference type="PANTHER" id="PTHR11516:SF60">
    <property type="entry name" value="PYRUVATE DEHYDROGENASE E1 COMPONENT SUBUNIT ALPHA"/>
    <property type="match status" value="1"/>
</dbReference>
<evidence type="ECO:0000313" key="6">
    <source>
        <dbReference type="Proteomes" id="UP000033996"/>
    </source>
</evidence>
<comment type="caution">
    <text evidence="5">The sequence shown here is derived from an EMBL/GenBank/DDBJ whole genome shotgun (WGS) entry which is preliminary data.</text>
</comment>
<evidence type="ECO:0000259" key="4">
    <source>
        <dbReference type="Pfam" id="PF00676"/>
    </source>
</evidence>
<keyword evidence="3" id="KW-0786">Thiamine pyrophosphate</keyword>
<organism evidence="5 6">
    <name type="scientific">Candidatus Yanofskybacteria bacterium GW2011_GWD1_39_16</name>
    <dbReference type="NCBI Taxonomy" id="1619030"/>
    <lineage>
        <taxon>Bacteria</taxon>
        <taxon>Candidatus Yanofskyibacteriota</taxon>
    </lineage>
</organism>
<evidence type="ECO:0000256" key="3">
    <source>
        <dbReference type="ARBA" id="ARBA00023052"/>
    </source>
</evidence>
<dbReference type="AlphaFoldDB" id="A0A837HT41"/>
<dbReference type="PANTHER" id="PTHR11516">
    <property type="entry name" value="PYRUVATE DEHYDROGENASE E1 COMPONENT, ALPHA SUBUNIT BACTERIAL AND ORGANELLAR"/>
    <property type="match status" value="1"/>
</dbReference>
<evidence type="ECO:0000313" key="5">
    <source>
        <dbReference type="EMBL" id="KKR09155.1"/>
    </source>
</evidence>
<accession>A0A837HT41</accession>
<evidence type="ECO:0000256" key="1">
    <source>
        <dbReference type="ARBA" id="ARBA00001964"/>
    </source>
</evidence>
<reference evidence="5 6" key="1">
    <citation type="journal article" date="2015" name="Nature">
        <title>rRNA introns, odd ribosomes, and small enigmatic genomes across a large radiation of phyla.</title>
        <authorList>
            <person name="Brown C.T."/>
            <person name="Hug L.A."/>
            <person name="Thomas B.C."/>
            <person name="Sharon I."/>
            <person name="Castelle C.J."/>
            <person name="Singh A."/>
            <person name="Wilkins M.J."/>
            <person name="Williams K.H."/>
            <person name="Banfield J.F."/>
        </authorList>
    </citation>
    <scope>NUCLEOTIDE SEQUENCE [LARGE SCALE GENOMIC DNA]</scope>
</reference>
<dbReference type="GO" id="GO:0006086">
    <property type="term" value="P:pyruvate decarboxylation to acetyl-CoA"/>
    <property type="evidence" value="ECO:0007669"/>
    <property type="project" value="TreeGrafter"/>
</dbReference>
<evidence type="ECO:0000256" key="2">
    <source>
        <dbReference type="ARBA" id="ARBA00023002"/>
    </source>
</evidence>
<dbReference type="Gene3D" id="3.40.50.970">
    <property type="match status" value="1"/>
</dbReference>
<dbReference type="InterPro" id="IPR001017">
    <property type="entry name" value="DH_E1"/>
</dbReference>
<dbReference type="InterPro" id="IPR050642">
    <property type="entry name" value="PDH_E1_Alpha_Subunit"/>
</dbReference>
<sequence>MIPESIDTEGILEIFRKICLIRYFELNLKKIYDAGLMPKIPIYLSVGQETIAASLSMIYKGASLFGQHRGHGIYLAFGGDPTKLIDELLGLPTGCAGGMGGSASIQCPEIKMFGHDGLMGTQVPIGVGYAIGTGQTTITFMGDASAEEGYVLGAIGYAATKKAPILFVVCDNGLSILTKKDVRRNWNMADHAGFGIATMDITDDPWEIIRTGKFFKNQLPALINIQTNRELWHAGTGRDGQPNEFNRFNITKNEIAMAGLGTEADTIEREMEISIEALWNQRLKLAGRL</sequence>
<keyword evidence="2" id="KW-0560">Oxidoreductase</keyword>
<protein>
    <recommendedName>
        <fullName evidence="4">Dehydrogenase E1 component domain-containing protein</fullName>
    </recommendedName>
</protein>
<comment type="cofactor">
    <cofactor evidence="1">
        <name>thiamine diphosphate</name>
        <dbReference type="ChEBI" id="CHEBI:58937"/>
    </cofactor>
</comment>
<gene>
    <name evidence="5" type="ORF">UT35_C0008G0004</name>
</gene>